<keyword evidence="4" id="KW-1185">Reference proteome</keyword>
<dbReference type="EMBL" id="JAFEKC020000026">
    <property type="protein sequence ID" value="KAK0506919.1"/>
    <property type="molecule type" value="Genomic_DNA"/>
</dbReference>
<keyword evidence="1" id="KW-0378">Hydrolase</keyword>
<evidence type="ECO:0000313" key="4">
    <source>
        <dbReference type="Proteomes" id="UP001166286"/>
    </source>
</evidence>
<dbReference type="SUPFAM" id="SSF55811">
    <property type="entry name" value="Nudix"/>
    <property type="match status" value="1"/>
</dbReference>
<dbReference type="Pfam" id="PF00293">
    <property type="entry name" value="NUDIX"/>
    <property type="match status" value="1"/>
</dbReference>
<dbReference type="InterPro" id="IPR031804">
    <property type="entry name" value="DUF4743"/>
</dbReference>
<dbReference type="AlphaFoldDB" id="A0AA39QR60"/>
<dbReference type="PROSITE" id="PS00893">
    <property type="entry name" value="NUDIX_BOX"/>
    <property type="match status" value="1"/>
</dbReference>
<feature type="domain" description="Nudix hydrolase" evidence="2">
    <location>
        <begin position="105"/>
        <end position="252"/>
    </location>
</feature>
<sequence length="286" mass="32737">MSDFYYFMIEGHEKPFGYVHSSFIAAMMPWSNLWSLNHKKRFLTLHSFPNDVQSRTNAMQTTLRSAYNNGTVSYWANELFPIYSSTGGHILDMDGCGVDPFGIVSYAVHMIAYVTTKGNEIETRKFWVPRRSKTKMSYPGMLDNTVGGSLRSGERPIDCIVREAAEEGGVPEEYTREHVKACGTLSYQMDRTDDGKEGRQHQVQYLYEMEVPEGFVPKPCDGEVEEFMLMGIEEVVGALRRGEFKLNCGMTWMSYLVRHGIVDAENEERLVEICARMHRKLDLFVV</sequence>
<dbReference type="InterPro" id="IPR000086">
    <property type="entry name" value="NUDIX_hydrolase_dom"/>
</dbReference>
<comment type="caution">
    <text evidence="3">The sequence shown here is derived from an EMBL/GenBank/DDBJ whole genome shotgun (WGS) entry which is preliminary data.</text>
</comment>
<name>A0AA39QR60_9LECA</name>
<proteinExistence type="predicted"/>
<dbReference type="PANTHER" id="PTHR13622:SF8">
    <property type="entry name" value="THIAMIN PYROPHOSPHOKINASE 1"/>
    <property type="match status" value="1"/>
</dbReference>
<gene>
    <name evidence="3" type="ORF">JMJ35_010619</name>
</gene>
<dbReference type="PROSITE" id="PS51462">
    <property type="entry name" value="NUDIX"/>
    <property type="match status" value="1"/>
</dbReference>
<dbReference type="Pfam" id="PF15916">
    <property type="entry name" value="DUF4743"/>
    <property type="match status" value="1"/>
</dbReference>
<dbReference type="FunFam" id="3.90.79.10:FF:000019">
    <property type="entry name" value="Thiamin pyrophosphokinase, putative"/>
    <property type="match status" value="1"/>
</dbReference>
<reference evidence="3" key="1">
    <citation type="submission" date="2023-03" db="EMBL/GenBank/DDBJ databases">
        <title>Complete genome of Cladonia borealis.</title>
        <authorList>
            <person name="Park H."/>
        </authorList>
    </citation>
    <scope>NUCLEOTIDE SEQUENCE</scope>
    <source>
        <strain evidence="3">ANT050790</strain>
    </source>
</reference>
<evidence type="ECO:0000259" key="2">
    <source>
        <dbReference type="PROSITE" id="PS51462"/>
    </source>
</evidence>
<dbReference type="GO" id="GO:0044715">
    <property type="term" value="F:8-oxo-dGDP phosphatase activity"/>
    <property type="evidence" value="ECO:0007669"/>
    <property type="project" value="TreeGrafter"/>
</dbReference>
<dbReference type="CDD" id="cd03676">
    <property type="entry name" value="NUDIX_Tnr3_like"/>
    <property type="match status" value="1"/>
</dbReference>
<dbReference type="Proteomes" id="UP001166286">
    <property type="component" value="Unassembled WGS sequence"/>
</dbReference>
<dbReference type="InterPro" id="IPR015797">
    <property type="entry name" value="NUDIX_hydrolase-like_dom_sf"/>
</dbReference>
<accession>A0AA39QR60</accession>
<evidence type="ECO:0000313" key="3">
    <source>
        <dbReference type="EMBL" id="KAK0506919.1"/>
    </source>
</evidence>
<protein>
    <recommendedName>
        <fullName evidence="2">Nudix hydrolase domain-containing protein</fullName>
    </recommendedName>
</protein>
<dbReference type="InterPro" id="IPR020084">
    <property type="entry name" value="NUDIX_hydrolase_CS"/>
</dbReference>
<dbReference type="Gene3D" id="3.90.79.10">
    <property type="entry name" value="Nucleoside Triphosphate Pyrophosphohydrolase"/>
    <property type="match status" value="1"/>
</dbReference>
<evidence type="ECO:0000256" key="1">
    <source>
        <dbReference type="ARBA" id="ARBA00022801"/>
    </source>
</evidence>
<organism evidence="3 4">
    <name type="scientific">Cladonia borealis</name>
    <dbReference type="NCBI Taxonomy" id="184061"/>
    <lineage>
        <taxon>Eukaryota</taxon>
        <taxon>Fungi</taxon>
        <taxon>Dikarya</taxon>
        <taxon>Ascomycota</taxon>
        <taxon>Pezizomycotina</taxon>
        <taxon>Lecanoromycetes</taxon>
        <taxon>OSLEUM clade</taxon>
        <taxon>Lecanoromycetidae</taxon>
        <taxon>Lecanorales</taxon>
        <taxon>Lecanorineae</taxon>
        <taxon>Cladoniaceae</taxon>
        <taxon>Cladonia</taxon>
    </lineage>
</organism>
<dbReference type="PANTHER" id="PTHR13622">
    <property type="entry name" value="THIAMIN PYROPHOSPHOKINASE"/>
    <property type="match status" value="1"/>
</dbReference>